<accession>A0A1E3PHR7</accession>
<name>A0A1E3PHR7_9ASCO</name>
<sequence>MLLSFLTWNVIVLVTMVSAVTQYNMASLDQYQRSAVIYARPIDIEADKLIRLGIVTYNLADDTVSFTKNTSVTYQGLACVGVTVQDHDESIRCRSLSKISRDSQTLLNLYIDEKGAIANLDYLNAPETHVVLFKPARSIRPGPKPLLKEPMVLVGLKGPSGGQTAQEAPKSFIQKYWMFIVPGLLAYLIFTGGDNTPDSATVETVKK</sequence>
<proteinExistence type="predicted"/>
<protein>
    <recommendedName>
        <fullName evidence="4">ER membrane protein complex subunit 10</fullName>
    </recommendedName>
</protein>
<dbReference type="Pfam" id="PF21203">
    <property type="entry name" value="ECM10"/>
    <property type="match status" value="1"/>
</dbReference>
<keyword evidence="1" id="KW-0732">Signal</keyword>
<dbReference type="OrthoDB" id="1894652at2759"/>
<keyword evidence="3" id="KW-1185">Reference proteome</keyword>
<gene>
    <name evidence="2" type="ORF">NADFUDRAFT_43404</name>
</gene>
<dbReference type="EMBL" id="KV454412">
    <property type="protein sequence ID" value="ODQ64407.1"/>
    <property type="molecule type" value="Genomic_DNA"/>
</dbReference>
<feature type="signal peptide" evidence="1">
    <location>
        <begin position="1"/>
        <end position="19"/>
    </location>
</feature>
<evidence type="ECO:0000256" key="1">
    <source>
        <dbReference type="SAM" id="SignalP"/>
    </source>
</evidence>
<dbReference type="AlphaFoldDB" id="A0A1E3PHR7"/>
<dbReference type="Proteomes" id="UP000095009">
    <property type="component" value="Unassembled WGS sequence"/>
</dbReference>
<feature type="chain" id="PRO_5009133852" description="ER membrane protein complex subunit 10" evidence="1">
    <location>
        <begin position="20"/>
        <end position="207"/>
    </location>
</feature>
<reference evidence="2 3" key="1">
    <citation type="journal article" date="2016" name="Proc. Natl. Acad. Sci. U.S.A.">
        <title>Comparative genomics of biotechnologically important yeasts.</title>
        <authorList>
            <person name="Riley R."/>
            <person name="Haridas S."/>
            <person name="Wolfe K.H."/>
            <person name="Lopes M.R."/>
            <person name="Hittinger C.T."/>
            <person name="Goeker M."/>
            <person name="Salamov A.A."/>
            <person name="Wisecaver J.H."/>
            <person name="Long T.M."/>
            <person name="Calvey C.H."/>
            <person name="Aerts A.L."/>
            <person name="Barry K.W."/>
            <person name="Choi C."/>
            <person name="Clum A."/>
            <person name="Coughlan A.Y."/>
            <person name="Deshpande S."/>
            <person name="Douglass A.P."/>
            <person name="Hanson S.J."/>
            <person name="Klenk H.-P."/>
            <person name="LaButti K.M."/>
            <person name="Lapidus A."/>
            <person name="Lindquist E.A."/>
            <person name="Lipzen A.M."/>
            <person name="Meier-Kolthoff J.P."/>
            <person name="Ohm R.A."/>
            <person name="Otillar R.P."/>
            <person name="Pangilinan J.L."/>
            <person name="Peng Y."/>
            <person name="Rokas A."/>
            <person name="Rosa C.A."/>
            <person name="Scheuner C."/>
            <person name="Sibirny A.A."/>
            <person name="Slot J.C."/>
            <person name="Stielow J.B."/>
            <person name="Sun H."/>
            <person name="Kurtzman C.P."/>
            <person name="Blackwell M."/>
            <person name="Grigoriev I.V."/>
            <person name="Jeffries T.W."/>
        </authorList>
    </citation>
    <scope>NUCLEOTIDE SEQUENCE [LARGE SCALE GENOMIC DNA]</scope>
    <source>
        <strain evidence="2 3">DSM 6958</strain>
    </source>
</reference>
<evidence type="ECO:0000313" key="3">
    <source>
        <dbReference type="Proteomes" id="UP000095009"/>
    </source>
</evidence>
<evidence type="ECO:0000313" key="2">
    <source>
        <dbReference type="EMBL" id="ODQ64407.1"/>
    </source>
</evidence>
<organism evidence="2 3">
    <name type="scientific">Nadsonia fulvescens var. elongata DSM 6958</name>
    <dbReference type="NCBI Taxonomy" id="857566"/>
    <lineage>
        <taxon>Eukaryota</taxon>
        <taxon>Fungi</taxon>
        <taxon>Dikarya</taxon>
        <taxon>Ascomycota</taxon>
        <taxon>Saccharomycotina</taxon>
        <taxon>Dipodascomycetes</taxon>
        <taxon>Dipodascales</taxon>
        <taxon>Dipodascales incertae sedis</taxon>
        <taxon>Nadsonia</taxon>
    </lineage>
</organism>
<evidence type="ECO:0008006" key="4">
    <source>
        <dbReference type="Google" id="ProtNLM"/>
    </source>
</evidence>